<evidence type="ECO:0000259" key="1">
    <source>
        <dbReference type="Pfam" id="PF22740"/>
    </source>
</evidence>
<evidence type="ECO:0000313" key="2">
    <source>
        <dbReference type="EMBL" id="EKX50849.1"/>
    </source>
</evidence>
<dbReference type="EnsemblProtists" id="EKX50849">
    <property type="protein sequence ID" value="EKX50849"/>
    <property type="gene ID" value="GUITHDRAFT_151088"/>
</dbReference>
<protein>
    <recommendedName>
        <fullName evidence="1">RapZ C-terminal domain-containing protein</fullName>
    </recommendedName>
</protein>
<dbReference type="GO" id="GO:0005524">
    <property type="term" value="F:ATP binding"/>
    <property type="evidence" value="ECO:0007669"/>
    <property type="project" value="InterPro"/>
</dbReference>
<reference evidence="2 4" key="1">
    <citation type="journal article" date="2012" name="Nature">
        <title>Algal genomes reveal evolutionary mosaicism and the fate of nucleomorphs.</title>
        <authorList>
            <consortium name="DOE Joint Genome Institute"/>
            <person name="Curtis B.A."/>
            <person name="Tanifuji G."/>
            <person name="Burki F."/>
            <person name="Gruber A."/>
            <person name="Irimia M."/>
            <person name="Maruyama S."/>
            <person name="Arias M.C."/>
            <person name="Ball S.G."/>
            <person name="Gile G.H."/>
            <person name="Hirakawa Y."/>
            <person name="Hopkins J.F."/>
            <person name="Kuo A."/>
            <person name="Rensing S.A."/>
            <person name="Schmutz J."/>
            <person name="Symeonidi A."/>
            <person name="Elias M."/>
            <person name="Eveleigh R.J."/>
            <person name="Herman E.K."/>
            <person name="Klute M.J."/>
            <person name="Nakayama T."/>
            <person name="Obornik M."/>
            <person name="Reyes-Prieto A."/>
            <person name="Armbrust E.V."/>
            <person name="Aves S.J."/>
            <person name="Beiko R.G."/>
            <person name="Coutinho P."/>
            <person name="Dacks J.B."/>
            <person name="Durnford D.G."/>
            <person name="Fast N.M."/>
            <person name="Green B.R."/>
            <person name="Grisdale C.J."/>
            <person name="Hempel F."/>
            <person name="Henrissat B."/>
            <person name="Hoppner M.P."/>
            <person name="Ishida K."/>
            <person name="Kim E."/>
            <person name="Koreny L."/>
            <person name="Kroth P.G."/>
            <person name="Liu Y."/>
            <person name="Malik S.B."/>
            <person name="Maier U.G."/>
            <person name="McRose D."/>
            <person name="Mock T."/>
            <person name="Neilson J.A."/>
            <person name="Onodera N.T."/>
            <person name="Poole A.M."/>
            <person name="Pritham E.J."/>
            <person name="Richards T.A."/>
            <person name="Rocap G."/>
            <person name="Roy S.W."/>
            <person name="Sarai C."/>
            <person name="Schaack S."/>
            <person name="Shirato S."/>
            <person name="Slamovits C.H."/>
            <person name="Spencer D.F."/>
            <person name="Suzuki S."/>
            <person name="Worden A.Z."/>
            <person name="Zauner S."/>
            <person name="Barry K."/>
            <person name="Bell C."/>
            <person name="Bharti A.K."/>
            <person name="Crow J.A."/>
            <person name="Grimwood J."/>
            <person name="Kramer R."/>
            <person name="Lindquist E."/>
            <person name="Lucas S."/>
            <person name="Salamov A."/>
            <person name="McFadden G.I."/>
            <person name="Lane C.E."/>
            <person name="Keeling P.J."/>
            <person name="Gray M.W."/>
            <person name="Grigoriev I.V."/>
            <person name="Archibald J.M."/>
        </authorList>
    </citation>
    <scope>NUCLEOTIDE SEQUENCE</scope>
    <source>
        <strain evidence="2 4">CCMP2712</strain>
    </source>
</reference>
<dbReference type="GeneID" id="17307504"/>
<accession>L1JRF0</accession>
<gene>
    <name evidence="2" type="ORF">GUITHDRAFT_151088</name>
</gene>
<keyword evidence="4" id="KW-1185">Reference proteome</keyword>
<dbReference type="PANTHER" id="PTHR30448">
    <property type="entry name" value="RNASE ADAPTER PROTEIN RAPZ"/>
    <property type="match status" value="1"/>
</dbReference>
<dbReference type="PaxDb" id="55529-EKX50849"/>
<dbReference type="InterPro" id="IPR053931">
    <property type="entry name" value="RapZ_C"/>
</dbReference>
<dbReference type="OrthoDB" id="10267139at2759"/>
<organism evidence="2">
    <name type="scientific">Guillardia theta (strain CCMP2712)</name>
    <name type="common">Cryptophyte</name>
    <dbReference type="NCBI Taxonomy" id="905079"/>
    <lineage>
        <taxon>Eukaryota</taxon>
        <taxon>Cryptophyceae</taxon>
        <taxon>Pyrenomonadales</taxon>
        <taxon>Geminigeraceae</taxon>
        <taxon>Guillardia</taxon>
    </lineage>
</organism>
<feature type="domain" description="RapZ C-terminal" evidence="1">
    <location>
        <begin position="9"/>
        <end position="129"/>
    </location>
</feature>
<dbReference type="HOGENOM" id="CLU_096259_0_0_1"/>
<sequence>MAAHASNTEVVVSSFSFKTGAPEANLVVDVRFLPDPRPLEQQAPSLTGKDSLVEDYIREKCCFDSFFAVLKEKVSPIVGDLLGRGQQRIEFAFGCTAGKHRSVFVAECLAEWLRQEVGINNVRVLHRELSPRSHDEMMNAFCSQPDVDMVEDEAFNASGPVLRCTYYPDSNSMDIQEMPCCQPVTNHAATEQLLGCGLSKIAALRAKRRRECEALS</sequence>
<dbReference type="InterPro" id="IPR005337">
    <property type="entry name" value="RapZ-like"/>
</dbReference>
<reference evidence="4" key="2">
    <citation type="submission" date="2012-11" db="EMBL/GenBank/DDBJ databases">
        <authorList>
            <person name="Kuo A."/>
            <person name="Curtis B.A."/>
            <person name="Tanifuji G."/>
            <person name="Burki F."/>
            <person name="Gruber A."/>
            <person name="Irimia M."/>
            <person name="Maruyama S."/>
            <person name="Arias M.C."/>
            <person name="Ball S.G."/>
            <person name="Gile G.H."/>
            <person name="Hirakawa Y."/>
            <person name="Hopkins J.F."/>
            <person name="Rensing S.A."/>
            <person name="Schmutz J."/>
            <person name="Symeonidi A."/>
            <person name="Elias M."/>
            <person name="Eveleigh R.J."/>
            <person name="Herman E.K."/>
            <person name="Klute M.J."/>
            <person name="Nakayama T."/>
            <person name="Obornik M."/>
            <person name="Reyes-Prieto A."/>
            <person name="Armbrust E.V."/>
            <person name="Aves S.J."/>
            <person name="Beiko R.G."/>
            <person name="Coutinho P."/>
            <person name="Dacks J.B."/>
            <person name="Durnford D.G."/>
            <person name="Fast N.M."/>
            <person name="Green B.R."/>
            <person name="Grisdale C."/>
            <person name="Hempe F."/>
            <person name="Henrissat B."/>
            <person name="Hoppner M.P."/>
            <person name="Ishida K.-I."/>
            <person name="Kim E."/>
            <person name="Koreny L."/>
            <person name="Kroth P.G."/>
            <person name="Liu Y."/>
            <person name="Malik S.-B."/>
            <person name="Maier U.G."/>
            <person name="McRose D."/>
            <person name="Mock T."/>
            <person name="Neilson J.A."/>
            <person name="Onodera N.T."/>
            <person name="Poole A.M."/>
            <person name="Pritham E.J."/>
            <person name="Richards T.A."/>
            <person name="Rocap G."/>
            <person name="Roy S.W."/>
            <person name="Sarai C."/>
            <person name="Schaack S."/>
            <person name="Shirato S."/>
            <person name="Slamovits C.H."/>
            <person name="Spencer D.F."/>
            <person name="Suzuki S."/>
            <person name="Worden A.Z."/>
            <person name="Zauner S."/>
            <person name="Barry K."/>
            <person name="Bell C."/>
            <person name="Bharti A.K."/>
            <person name="Crow J.A."/>
            <person name="Grimwood J."/>
            <person name="Kramer R."/>
            <person name="Lindquist E."/>
            <person name="Lucas S."/>
            <person name="Salamov A."/>
            <person name="McFadden G.I."/>
            <person name="Lane C.E."/>
            <person name="Keeling P.J."/>
            <person name="Gray M.W."/>
            <person name="Grigoriev I.V."/>
            <person name="Archibald J.M."/>
        </authorList>
    </citation>
    <scope>NUCLEOTIDE SEQUENCE</scope>
    <source>
        <strain evidence="4">CCMP2712</strain>
    </source>
</reference>
<evidence type="ECO:0000313" key="4">
    <source>
        <dbReference type="Proteomes" id="UP000011087"/>
    </source>
</evidence>
<dbReference type="Pfam" id="PF22740">
    <property type="entry name" value="PapZ_C"/>
    <property type="match status" value="1"/>
</dbReference>
<dbReference type="AlphaFoldDB" id="L1JRF0"/>
<dbReference type="RefSeq" id="XP_005837829.1">
    <property type="nucleotide sequence ID" value="XM_005837772.1"/>
</dbReference>
<dbReference type="PANTHER" id="PTHR30448:SF0">
    <property type="entry name" value="RNASE ADAPTER PROTEIN RAPZ"/>
    <property type="match status" value="1"/>
</dbReference>
<name>L1JRF0_GUITC</name>
<reference evidence="3" key="3">
    <citation type="submission" date="2015-06" db="UniProtKB">
        <authorList>
            <consortium name="EnsemblProtists"/>
        </authorList>
    </citation>
    <scope>IDENTIFICATION</scope>
</reference>
<proteinExistence type="predicted"/>
<evidence type="ECO:0000313" key="3">
    <source>
        <dbReference type="EnsemblProtists" id="EKX50849"/>
    </source>
</evidence>
<dbReference type="STRING" id="905079.L1JRF0"/>
<dbReference type="EMBL" id="JH992977">
    <property type="protein sequence ID" value="EKX50849.1"/>
    <property type="molecule type" value="Genomic_DNA"/>
</dbReference>
<dbReference type="Proteomes" id="UP000011087">
    <property type="component" value="Unassembled WGS sequence"/>
</dbReference>
<dbReference type="KEGG" id="gtt:GUITHDRAFT_151088"/>